<reference evidence="2" key="1">
    <citation type="journal article" date="2023" name="Nat. Plants">
        <title>Single-cell RNA sequencing provides a high-resolution roadmap for understanding the multicellular compartmentation of specialized metabolism.</title>
        <authorList>
            <person name="Sun S."/>
            <person name="Shen X."/>
            <person name="Li Y."/>
            <person name="Li Y."/>
            <person name="Wang S."/>
            <person name="Li R."/>
            <person name="Zhang H."/>
            <person name="Shen G."/>
            <person name="Guo B."/>
            <person name="Wei J."/>
            <person name="Xu J."/>
            <person name="St-Pierre B."/>
            <person name="Chen S."/>
            <person name="Sun C."/>
        </authorList>
    </citation>
    <scope>NUCLEOTIDE SEQUENCE [LARGE SCALE GENOMIC DNA]</scope>
</reference>
<evidence type="ECO:0000313" key="2">
    <source>
        <dbReference type="Proteomes" id="UP001060085"/>
    </source>
</evidence>
<dbReference type="Proteomes" id="UP001060085">
    <property type="component" value="Linkage Group LG05"/>
</dbReference>
<comment type="caution">
    <text evidence="1">The sequence shown here is derived from an EMBL/GenBank/DDBJ whole genome shotgun (WGS) entry which is preliminary data.</text>
</comment>
<accession>A0ACC0APW3</accession>
<proteinExistence type="predicted"/>
<name>A0ACC0APW3_CATRO</name>
<gene>
    <name evidence="1" type="ORF">M9H77_21527</name>
</gene>
<dbReference type="EMBL" id="CM044705">
    <property type="protein sequence ID" value="KAI5662204.1"/>
    <property type="molecule type" value="Genomic_DNA"/>
</dbReference>
<keyword evidence="2" id="KW-1185">Reference proteome</keyword>
<sequence length="117" mass="13717">MQQKYYTNIKRYQGWQALARKRPTTNGRPRPTVAGGISRFLQDLFSRIQELKTLIQKFDLRLGDSRDDLRRHSGFNCGSRLNPKLSFSFSYYLQGCLELKKEEQSRATNWRLIGAID</sequence>
<evidence type="ECO:0000313" key="1">
    <source>
        <dbReference type="EMBL" id="KAI5662204.1"/>
    </source>
</evidence>
<organism evidence="1 2">
    <name type="scientific">Catharanthus roseus</name>
    <name type="common">Madagascar periwinkle</name>
    <name type="synonym">Vinca rosea</name>
    <dbReference type="NCBI Taxonomy" id="4058"/>
    <lineage>
        <taxon>Eukaryota</taxon>
        <taxon>Viridiplantae</taxon>
        <taxon>Streptophyta</taxon>
        <taxon>Embryophyta</taxon>
        <taxon>Tracheophyta</taxon>
        <taxon>Spermatophyta</taxon>
        <taxon>Magnoliopsida</taxon>
        <taxon>eudicotyledons</taxon>
        <taxon>Gunneridae</taxon>
        <taxon>Pentapetalae</taxon>
        <taxon>asterids</taxon>
        <taxon>lamiids</taxon>
        <taxon>Gentianales</taxon>
        <taxon>Apocynaceae</taxon>
        <taxon>Rauvolfioideae</taxon>
        <taxon>Vinceae</taxon>
        <taxon>Catharanthinae</taxon>
        <taxon>Catharanthus</taxon>
    </lineage>
</organism>
<protein>
    <submittedName>
        <fullName evidence="1">Uncharacterized protein</fullName>
    </submittedName>
</protein>